<dbReference type="RefSeq" id="WP_285368182.1">
    <property type="nucleotide sequence ID" value="NZ_JASSQD010000001.1"/>
</dbReference>
<reference evidence="2 3" key="1">
    <citation type="submission" date="2023-05" db="EMBL/GenBank/DDBJ databases">
        <title>Marinobacter albus sp. nov., a marine bacterium isolated from sand in a coastal intertidal zone of huludao.</title>
        <authorList>
            <person name="Deng T."/>
        </authorList>
    </citation>
    <scope>NUCLEOTIDE SEQUENCE [LARGE SCALE GENOMIC DNA]</scope>
    <source>
        <strain evidence="2 3">M216</strain>
    </source>
</reference>
<comment type="caution">
    <text evidence="2">The sequence shown here is derived from an EMBL/GenBank/DDBJ whole genome shotgun (WGS) entry which is preliminary data.</text>
</comment>
<name>A0ABT7HES5_9GAMM</name>
<dbReference type="InterPro" id="IPR055776">
    <property type="entry name" value="DUF7352"/>
</dbReference>
<proteinExistence type="predicted"/>
<organism evidence="2 3">
    <name type="scientific">Marinobacter albus</name>
    <dbReference type="NCBI Taxonomy" id="3030833"/>
    <lineage>
        <taxon>Bacteria</taxon>
        <taxon>Pseudomonadati</taxon>
        <taxon>Pseudomonadota</taxon>
        <taxon>Gammaproteobacteria</taxon>
        <taxon>Pseudomonadales</taxon>
        <taxon>Marinobacteraceae</taxon>
        <taxon>Marinobacter</taxon>
    </lineage>
</organism>
<accession>A0ABT7HES5</accession>
<dbReference type="Pfam" id="PF24043">
    <property type="entry name" value="DUF7352"/>
    <property type="match status" value="1"/>
</dbReference>
<feature type="domain" description="DUF7352" evidence="1">
    <location>
        <begin position="1"/>
        <end position="91"/>
    </location>
</feature>
<protein>
    <recommendedName>
        <fullName evidence="1">DUF7352 domain-containing protein</fullName>
    </recommendedName>
</protein>
<evidence type="ECO:0000313" key="2">
    <source>
        <dbReference type="EMBL" id="MDK9558066.1"/>
    </source>
</evidence>
<dbReference type="EMBL" id="JASSQD010000001">
    <property type="protein sequence ID" value="MDK9558066.1"/>
    <property type="molecule type" value="Genomic_DNA"/>
</dbReference>
<sequence>MKTIHKFRLEQGKAPTTLLLREGFRVVRCEYLVPDKSVYLWVEQPLSVGARNLERQFRVVFSGEPVPDDYVYLDTALDPFGPEAYHVFELPVVERELGISGADVLPGSNWRQTALS</sequence>
<gene>
    <name evidence="2" type="ORF">QQF73_10575</name>
</gene>
<dbReference type="Proteomes" id="UP001223547">
    <property type="component" value="Unassembled WGS sequence"/>
</dbReference>
<evidence type="ECO:0000313" key="3">
    <source>
        <dbReference type="Proteomes" id="UP001223547"/>
    </source>
</evidence>
<evidence type="ECO:0000259" key="1">
    <source>
        <dbReference type="Pfam" id="PF24043"/>
    </source>
</evidence>
<keyword evidence="3" id="KW-1185">Reference proteome</keyword>